<comment type="caution">
    <text evidence="6">The sequence shown here is derived from an EMBL/GenBank/DDBJ whole genome shotgun (WGS) entry which is preliminary data.</text>
</comment>
<dbReference type="FunFam" id="3.40.50.300:FF:000134">
    <property type="entry name" value="Iron-enterobactin ABC transporter ATP-binding protein"/>
    <property type="match status" value="1"/>
</dbReference>
<dbReference type="Pfam" id="PF00005">
    <property type="entry name" value="ABC_tran"/>
    <property type="match status" value="1"/>
</dbReference>
<evidence type="ECO:0000313" key="6">
    <source>
        <dbReference type="EMBL" id="TQV71313.1"/>
    </source>
</evidence>
<evidence type="ECO:0000256" key="2">
    <source>
        <dbReference type="ARBA" id="ARBA00022448"/>
    </source>
</evidence>
<evidence type="ECO:0000256" key="1">
    <source>
        <dbReference type="ARBA" id="ARBA00005417"/>
    </source>
</evidence>
<dbReference type="InterPro" id="IPR017871">
    <property type="entry name" value="ABC_transporter-like_CS"/>
</dbReference>
<evidence type="ECO:0000259" key="5">
    <source>
        <dbReference type="PROSITE" id="PS50893"/>
    </source>
</evidence>
<dbReference type="CDD" id="cd03214">
    <property type="entry name" value="ABC_Iron-Siderophores_B12_Hemin"/>
    <property type="match status" value="1"/>
</dbReference>
<gene>
    <name evidence="6" type="ORF">FKG95_27140</name>
</gene>
<keyword evidence="2" id="KW-0813">Transport</keyword>
<dbReference type="Gene3D" id="3.40.50.300">
    <property type="entry name" value="P-loop containing nucleotide triphosphate hydrolases"/>
    <property type="match status" value="1"/>
</dbReference>
<dbReference type="RefSeq" id="WP_142899605.1">
    <property type="nucleotide sequence ID" value="NZ_ML660065.1"/>
</dbReference>
<dbReference type="InterPro" id="IPR003593">
    <property type="entry name" value="AAA+_ATPase"/>
</dbReference>
<dbReference type="Proteomes" id="UP000315252">
    <property type="component" value="Unassembled WGS sequence"/>
</dbReference>
<reference evidence="6 7" key="1">
    <citation type="submission" date="2019-06" db="EMBL/GenBank/DDBJ databases">
        <title>Whole genome sequence for Rhodospirillaceae sp. R148.</title>
        <authorList>
            <person name="Wang G."/>
        </authorList>
    </citation>
    <scope>NUCLEOTIDE SEQUENCE [LARGE SCALE GENOMIC DNA]</scope>
    <source>
        <strain evidence="6 7">R148</strain>
    </source>
</reference>
<proteinExistence type="inferred from homology"/>
<comment type="similarity">
    <text evidence="1">Belongs to the ABC transporter superfamily.</text>
</comment>
<keyword evidence="7" id="KW-1185">Reference proteome</keyword>
<dbReference type="InterPro" id="IPR003439">
    <property type="entry name" value="ABC_transporter-like_ATP-bd"/>
</dbReference>
<dbReference type="EMBL" id="VHSH01000014">
    <property type="protein sequence ID" value="TQV71313.1"/>
    <property type="molecule type" value="Genomic_DNA"/>
</dbReference>
<dbReference type="PROSITE" id="PS00211">
    <property type="entry name" value="ABC_TRANSPORTER_1"/>
    <property type="match status" value="1"/>
</dbReference>
<dbReference type="PANTHER" id="PTHR42794">
    <property type="entry name" value="HEMIN IMPORT ATP-BINDING PROTEIN HMUV"/>
    <property type="match status" value="1"/>
</dbReference>
<dbReference type="AlphaFoldDB" id="A0A545T287"/>
<dbReference type="SMART" id="SM00382">
    <property type="entry name" value="AAA"/>
    <property type="match status" value="1"/>
</dbReference>
<dbReference type="InterPro" id="IPR027417">
    <property type="entry name" value="P-loop_NTPase"/>
</dbReference>
<feature type="domain" description="ABC transporter" evidence="5">
    <location>
        <begin position="5"/>
        <end position="237"/>
    </location>
</feature>
<dbReference type="OrthoDB" id="9810077at2"/>
<name>A0A545T287_9PROT</name>
<protein>
    <submittedName>
        <fullName evidence="6">ABC transporter ATP-binding protein</fullName>
    </submittedName>
</protein>
<dbReference type="GO" id="GO:0016887">
    <property type="term" value="F:ATP hydrolysis activity"/>
    <property type="evidence" value="ECO:0007669"/>
    <property type="project" value="InterPro"/>
</dbReference>
<dbReference type="SUPFAM" id="SSF52540">
    <property type="entry name" value="P-loop containing nucleoside triphosphate hydrolases"/>
    <property type="match status" value="1"/>
</dbReference>
<keyword evidence="4 6" id="KW-0067">ATP-binding</keyword>
<dbReference type="GO" id="GO:0005524">
    <property type="term" value="F:ATP binding"/>
    <property type="evidence" value="ECO:0007669"/>
    <property type="project" value="UniProtKB-KW"/>
</dbReference>
<accession>A0A545T287</accession>
<evidence type="ECO:0000313" key="7">
    <source>
        <dbReference type="Proteomes" id="UP000315252"/>
    </source>
</evidence>
<organism evidence="6 7">
    <name type="scientific">Denitrobaculum tricleocarpae</name>
    <dbReference type="NCBI Taxonomy" id="2591009"/>
    <lineage>
        <taxon>Bacteria</taxon>
        <taxon>Pseudomonadati</taxon>
        <taxon>Pseudomonadota</taxon>
        <taxon>Alphaproteobacteria</taxon>
        <taxon>Rhodospirillales</taxon>
        <taxon>Rhodospirillaceae</taxon>
        <taxon>Denitrobaculum</taxon>
    </lineage>
</organism>
<evidence type="ECO:0000256" key="3">
    <source>
        <dbReference type="ARBA" id="ARBA00022741"/>
    </source>
</evidence>
<sequence length="259" mass="27949">MAAGIEVQGLSWHAGGKAIISEVSFSVPAGETLAVVGPNGAGKSTLLRCLYRYLKPSEGSVRIDGADIWSLGARDCARKLATVLQEQPADFGLTVRDIVALGRTPYRKGLAAIGARDRRMMQTAIERMELSELTERHLSSLSGGEKQRVMIARALAQEPDVILLDEPTNHLDIRHQLELLTLMRGLGPTVIASLHDLNLASVFADRVLLLAGGHVLGVGKPAEVLTAERILEAFRVQSFIDAEPVTGAPRFSFQLPNQT</sequence>
<dbReference type="PANTHER" id="PTHR42794:SF2">
    <property type="entry name" value="ABC TRANSPORTER ATP-BINDING PROTEIN"/>
    <property type="match status" value="1"/>
</dbReference>
<keyword evidence="3" id="KW-0547">Nucleotide-binding</keyword>
<evidence type="ECO:0000256" key="4">
    <source>
        <dbReference type="ARBA" id="ARBA00022840"/>
    </source>
</evidence>
<dbReference type="PROSITE" id="PS50893">
    <property type="entry name" value="ABC_TRANSPORTER_2"/>
    <property type="match status" value="1"/>
</dbReference>